<comment type="caution">
    <text evidence="1">The sequence shown here is derived from an EMBL/GenBank/DDBJ whole genome shotgun (WGS) entry which is preliminary data.</text>
</comment>
<evidence type="ECO:0000313" key="1">
    <source>
        <dbReference type="EMBL" id="KRZ81054.1"/>
    </source>
</evidence>
<dbReference type="AlphaFoldDB" id="A0A0V1NBN8"/>
<evidence type="ECO:0008006" key="3">
    <source>
        <dbReference type="Google" id="ProtNLM"/>
    </source>
</evidence>
<evidence type="ECO:0000313" key="2">
    <source>
        <dbReference type="Proteomes" id="UP000054843"/>
    </source>
</evidence>
<proteinExistence type="predicted"/>
<protein>
    <recommendedName>
        <fullName evidence="3">Retrovirus-related Pol polyprotein from transposon TNT 1-94</fullName>
    </recommendedName>
</protein>
<reference evidence="1 2" key="1">
    <citation type="submission" date="2015-01" db="EMBL/GenBank/DDBJ databases">
        <title>Evolution of Trichinella species and genotypes.</title>
        <authorList>
            <person name="Korhonen P.K."/>
            <person name="Edoardo P."/>
            <person name="Giuseppe L.R."/>
            <person name="Gasser R.B."/>
        </authorList>
    </citation>
    <scope>NUCLEOTIDE SEQUENCE [LARGE SCALE GENOMIC DNA]</scope>
    <source>
        <strain evidence="1">ISS1980</strain>
    </source>
</reference>
<name>A0A0V1NBN8_9BILA</name>
<dbReference type="Proteomes" id="UP000054843">
    <property type="component" value="Unassembled WGS sequence"/>
</dbReference>
<accession>A0A0V1NBN8</accession>
<keyword evidence="2" id="KW-1185">Reference proteome</keyword>
<organism evidence="1 2">
    <name type="scientific">Trichinella papuae</name>
    <dbReference type="NCBI Taxonomy" id="268474"/>
    <lineage>
        <taxon>Eukaryota</taxon>
        <taxon>Metazoa</taxon>
        <taxon>Ecdysozoa</taxon>
        <taxon>Nematoda</taxon>
        <taxon>Enoplea</taxon>
        <taxon>Dorylaimia</taxon>
        <taxon>Trichinellida</taxon>
        <taxon>Trichinellidae</taxon>
        <taxon>Trichinella</taxon>
    </lineage>
</organism>
<dbReference type="EMBL" id="JYDO01000001">
    <property type="protein sequence ID" value="KRZ81054.1"/>
    <property type="molecule type" value="Genomic_DNA"/>
</dbReference>
<gene>
    <name evidence="1" type="ORF">T10_5614</name>
</gene>
<sequence>MLELQEGSYWSECRSQRKTNSSISMDGQRPTNRAELIVRSGVDLYRPRNDRWLADSGAFKHITRNYR</sequence>